<comment type="subcellular location">
    <subcellularLocation>
        <location evidence="1">Cytoplasm</location>
    </subcellularLocation>
</comment>
<dbReference type="NCBIfam" id="TIGR01662">
    <property type="entry name" value="HAD-SF-IIIA"/>
    <property type="match status" value="1"/>
</dbReference>
<keyword evidence="1" id="KW-0119">Carbohydrate metabolism</keyword>
<sequence>MKFDTVFIDRDGTIGGNGHYCSVEDFVLFEHSLASIQLLKEKGCRVFALTNQTKISDGTMNEEELRCSLLAMGFTDVFICPHHETEGCHCRKPKIGLIEEAENKYLFERKNAVIIGDSYKADMGCAKNSQIVGIHVATGRDAEDKSLCHAHECLEVADIYEAAQWIVAQNSKTN</sequence>
<dbReference type="InterPro" id="IPR023214">
    <property type="entry name" value="HAD_sf"/>
</dbReference>
<dbReference type="PANTHER" id="PTHR42891:SF1">
    <property type="entry name" value="D-GLYCERO-BETA-D-MANNO-HEPTOSE-1,7-BISPHOSPHATE 7-PHOSPHATASE"/>
    <property type="match status" value="1"/>
</dbReference>
<dbReference type="SUPFAM" id="SSF56784">
    <property type="entry name" value="HAD-like"/>
    <property type="match status" value="1"/>
</dbReference>
<keyword evidence="1" id="KW-0378">Hydrolase</keyword>
<dbReference type="PANTHER" id="PTHR42891">
    <property type="entry name" value="D-GLYCERO-BETA-D-MANNO-HEPTOSE-1,7-BISPHOSPHATE 7-PHOSPHATASE"/>
    <property type="match status" value="1"/>
</dbReference>
<gene>
    <name evidence="2" type="ORF">BAU17_13365</name>
</gene>
<comment type="similarity">
    <text evidence="1">Belongs to the gmhB family.</text>
</comment>
<reference evidence="2 3" key="1">
    <citation type="submission" date="2016-06" db="EMBL/GenBank/DDBJ databases">
        <title>Four novel species of enterococci isolated from chicken manure.</title>
        <authorList>
            <person name="Van Tyne D."/>
        </authorList>
    </citation>
    <scope>NUCLEOTIDE SEQUENCE [LARGE SCALE GENOMIC DNA]</scope>
    <source>
        <strain evidence="2 3">CU12B</strain>
    </source>
</reference>
<evidence type="ECO:0000313" key="3">
    <source>
        <dbReference type="Proteomes" id="UP000782705"/>
    </source>
</evidence>
<dbReference type="InterPro" id="IPR036412">
    <property type="entry name" value="HAD-like_sf"/>
</dbReference>
<name>A0ABQ6Z334_9ENTE</name>
<dbReference type="Gene3D" id="3.40.50.1000">
    <property type="entry name" value="HAD superfamily/HAD-like"/>
    <property type="match status" value="1"/>
</dbReference>
<dbReference type="RefSeq" id="WP_161901106.1">
    <property type="nucleotide sequence ID" value="NZ_MAEL01000012.1"/>
</dbReference>
<comment type="caution">
    <text evidence="2">The sequence shown here is derived from an EMBL/GenBank/DDBJ whole genome shotgun (WGS) entry which is preliminary data.</text>
</comment>
<dbReference type="Pfam" id="PF13242">
    <property type="entry name" value="Hydrolase_like"/>
    <property type="match status" value="1"/>
</dbReference>
<dbReference type="Proteomes" id="UP000782705">
    <property type="component" value="Unassembled WGS sequence"/>
</dbReference>
<evidence type="ECO:0000256" key="1">
    <source>
        <dbReference type="PIRNR" id="PIRNR004682"/>
    </source>
</evidence>
<keyword evidence="3" id="KW-1185">Reference proteome</keyword>
<dbReference type="InterPro" id="IPR006549">
    <property type="entry name" value="HAD-SF_hydro_IIIA"/>
</dbReference>
<proteinExistence type="inferred from homology"/>
<keyword evidence="1" id="KW-0963">Cytoplasm</keyword>
<dbReference type="EMBL" id="MAEL01000012">
    <property type="protein sequence ID" value="KAF1305606.1"/>
    <property type="molecule type" value="Genomic_DNA"/>
</dbReference>
<dbReference type="PIRSF" id="PIRSF004682">
    <property type="entry name" value="GmhB"/>
    <property type="match status" value="1"/>
</dbReference>
<organism evidence="2 3">
    <name type="scientific">Candidatus Enterococcus willemsii</name>
    <dbReference type="NCBI Taxonomy" id="1857215"/>
    <lineage>
        <taxon>Bacteria</taxon>
        <taxon>Bacillati</taxon>
        <taxon>Bacillota</taxon>
        <taxon>Bacilli</taxon>
        <taxon>Lactobacillales</taxon>
        <taxon>Enterococcaceae</taxon>
        <taxon>Enterococcus</taxon>
    </lineage>
</organism>
<dbReference type="EC" id="3.1.3.-" evidence="1"/>
<dbReference type="InterPro" id="IPR004446">
    <property type="entry name" value="Heptose_bisP_phosphatase"/>
</dbReference>
<protein>
    <recommendedName>
        <fullName evidence="1">D,D-heptose 1,7-bisphosphate phosphatase</fullName>
        <ecNumber evidence="1">3.1.3.-</ecNumber>
    </recommendedName>
</protein>
<evidence type="ECO:0000313" key="2">
    <source>
        <dbReference type="EMBL" id="KAF1305606.1"/>
    </source>
</evidence>
<accession>A0ABQ6Z334</accession>